<reference evidence="2" key="1">
    <citation type="journal article" date="2020" name="mSystems">
        <title>Genome- and Community-Level Interaction Insights into Carbon Utilization and Element Cycling Functions of Hydrothermarchaeota in Hydrothermal Sediment.</title>
        <authorList>
            <person name="Zhou Z."/>
            <person name="Liu Y."/>
            <person name="Xu W."/>
            <person name="Pan J."/>
            <person name="Luo Z.H."/>
            <person name="Li M."/>
        </authorList>
    </citation>
    <scope>NUCLEOTIDE SEQUENCE [LARGE SCALE GENOMIC DNA]</scope>
    <source>
        <strain evidence="2">SpSt-508</strain>
    </source>
</reference>
<organism evidence="2">
    <name type="scientific">Schlesneria paludicola</name>
    <dbReference type="NCBI Taxonomy" id="360056"/>
    <lineage>
        <taxon>Bacteria</taxon>
        <taxon>Pseudomonadati</taxon>
        <taxon>Planctomycetota</taxon>
        <taxon>Planctomycetia</taxon>
        <taxon>Planctomycetales</taxon>
        <taxon>Planctomycetaceae</taxon>
        <taxon>Schlesneria</taxon>
    </lineage>
</organism>
<feature type="domain" description="ACT" evidence="1">
    <location>
        <begin position="24"/>
        <end position="162"/>
    </location>
</feature>
<dbReference type="AlphaFoldDB" id="A0A7C4QRN4"/>
<dbReference type="Pfam" id="PF19571">
    <property type="entry name" value="ACT_8"/>
    <property type="match status" value="1"/>
</dbReference>
<dbReference type="PANTHER" id="PTHR40099">
    <property type="entry name" value="ACETOLACTATE SYNTHASE, SMALL SUBUNIT"/>
    <property type="match status" value="1"/>
</dbReference>
<dbReference type="EMBL" id="DSVQ01000012">
    <property type="protein sequence ID" value="HGT39369.1"/>
    <property type="molecule type" value="Genomic_DNA"/>
</dbReference>
<dbReference type="InterPro" id="IPR045739">
    <property type="entry name" value="ACT_dom_pair"/>
</dbReference>
<comment type="caution">
    <text evidence="2">The sequence shown here is derived from an EMBL/GenBank/DDBJ whole genome shotgun (WGS) entry which is preliminary data.</text>
</comment>
<evidence type="ECO:0000259" key="1">
    <source>
        <dbReference type="Pfam" id="PF19571"/>
    </source>
</evidence>
<dbReference type="InterPro" id="IPR045865">
    <property type="entry name" value="ACT-like_dom_sf"/>
</dbReference>
<dbReference type="Gene3D" id="3.30.2130.10">
    <property type="entry name" value="VC0802-like"/>
    <property type="match status" value="1"/>
</dbReference>
<proteinExistence type="predicted"/>
<evidence type="ECO:0000313" key="2">
    <source>
        <dbReference type="EMBL" id="HGT39369.1"/>
    </source>
</evidence>
<gene>
    <name evidence="2" type="ORF">ENS64_08935</name>
</gene>
<protein>
    <submittedName>
        <fullName evidence="2">Acetolactate synthase</fullName>
    </submittedName>
</protein>
<accession>A0A7C4QRN4</accession>
<dbReference type="SUPFAM" id="SSF55021">
    <property type="entry name" value="ACT-like"/>
    <property type="match status" value="1"/>
</dbReference>
<sequence>MGKHSSGGEQTAAETLRARNWPCLRQFCVFLENRVGRLNDLMRHVETIDVKVLALSIVDSVDFANVRLIFSNADRAREKLELSNFLFSENDVVGIELPEDEMPFTTVCSALVKAEVNIHHAFLLRRGRGARAAVAMYVDNVDLALHTLEEAGLRVITEGDLEDETFD</sequence>
<name>A0A7C4QRN4_9PLAN</name>
<dbReference type="PANTHER" id="PTHR40099:SF1">
    <property type="entry name" value="ACETOLACTATE SYNTHASE, SMALL SUBUNIT"/>
    <property type="match status" value="1"/>
</dbReference>